<feature type="compositionally biased region" description="Polar residues" evidence="6">
    <location>
        <begin position="52"/>
        <end position="66"/>
    </location>
</feature>
<evidence type="ECO:0000256" key="2">
    <source>
        <dbReference type="ARBA" id="ARBA00001946"/>
    </source>
</evidence>
<dbReference type="AlphaFoldDB" id="A0A914EL96"/>
<name>A0A914EL96_9BILA</name>
<dbReference type="GO" id="GO:0031123">
    <property type="term" value="P:RNA 3'-end processing"/>
    <property type="evidence" value="ECO:0007669"/>
    <property type="project" value="TreeGrafter"/>
</dbReference>
<feature type="domain" description="PAP-associated" evidence="7">
    <location>
        <begin position="452"/>
        <end position="489"/>
    </location>
</feature>
<comment type="cofactor">
    <cofactor evidence="2">
        <name>Mg(2+)</name>
        <dbReference type="ChEBI" id="CHEBI:18420"/>
    </cofactor>
</comment>
<keyword evidence="3" id="KW-0808">Transferase</keyword>
<evidence type="ECO:0000256" key="5">
    <source>
        <dbReference type="ARBA" id="ARBA00022842"/>
    </source>
</evidence>
<feature type="region of interest" description="Disordered" evidence="6">
    <location>
        <begin position="1"/>
        <end position="116"/>
    </location>
</feature>
<proteinExistence type="predicted"/>
<organism evidence="9 10">
    <name type="scientific">Acrobeloides nanus</name>
    <dbReference type="NCBI Taxonomy" id="290746"/>
    <lineage>
        <taxon>Eukaryota</taxon>
        <taxon>Metazoa</taxon>
        <taxon>Ecdysozoa</taxon>
        <taxon>Nematoda</taxon>
        <taxon>Chromadorea</taxon>
        <taxon>Rhabditida</taxon>
        <taxon>Tylenchina</taxon>
        <taxon>Cephalobomorpha</taxon>
        <taxon>Cephaloboidea</taxon>
        <taxon>Cephalobidae</taxon>
        <taxon>Acrobeloides</taxon>
    </lineage>
</organism>
<accession>A0A914EL96</accession>
<evidence type="ECO:0000313" key="10">
    <source>
        <dbReference type="WBParaSite" id="ACRNAN_scaffold8986.g6793.t1"/>
    </source>
</evidence>
<evidence type="ECO:0000256" key="1">
    <source>
        <dbReference type="ARBA" id="ARBA00001936"/>
    </source>
</evidence>
<comment type="cofactor">
    <cofactor evidence="1">
        <name>Mn(2+)</name>
        <dbReference type="ChEBI" id="CHEBI:29035"/>
    </cofactor>
</comment>
<dbReference type="InterPro" id="IPR054708">
    <property type="entry name" value="MTPAP-like_central"/>
</dbReference>
<dbReference type="Gene3D" id="1.10.1410.10">
    <property type="match status" value="1"/>
</dbReference>
<protein>
    <submittedName>
        <fullName evidence="10">PAP-associated domain-containing protein</fullName>
    </submittedName>
</protein>
<feature type="compositionally biased region" description="Acidic residues" evidence="6">
    <location>
        <begin position="93"/>
        <end position="116"/>
    </location>
</feature>
<dbReference type="WBParaSite" id="ACRNAN_scaffold8986.g6793.t1">
    <property type="protein sequence ID" value="ACRNAN_scaffold8986.g6793.t1"/>
    <property type="gene ID" value="ACRNAN_scaffold8986.g6793"/>
</dbReference>
<keyword evidence="9" id="KW-1185">Reference proteome</keyword>
<feature type="domain" description="Poly(A) RNA polymerase mitochondrial-like central palm" evidence="8">
    <location>
        <begin position="217"/>
        <end position="360"/>
    </location>
</feature>
<dbReference type="InterPro" id="IPR002058">
    <property type="entry name" value="PAP_assoc"/>
</dbReference>
<evidence type="ECO:0000259" key="7">
    <source>
        <dbReference type="Pfam" id="PF03828"/>
    </source>
</evidence>
<dbReference type="PANTHER" id="PTHR12271">
    <property type="entry name" value="POLY A POLYMERASE CID PAP -RELATED"/>
    <property type="match status" value="1"/>
</dbReference>
<evidence type="ECO:0000256" key="4">
    <source>
        <dbReference type="ARBA" id="ARBA00022723"/>
    </source>
</evidence>
<dbReference type="GO" id="GO:1990817">
    <property type="term" value="F:poly(A) RNA polymerase activity"/>
    <property type="evidence" value="ECO:0007669"/>
    <property type="project" value="TreeGrafter"/>
</dbReference>
<evidence type="ECO:0000259" key="8">
    <source>
        <dbReference type="Pfam" id="PF22600"/>
    </source>
</evidence>
<dbReference type="Gene3D" id="3.30.460.10">
    <property type="entry name" value="Beta Polymerase, domain 2"/>
    <property type="match status" value="1"/>
</dbReference>
<sequence>MKHKNVENNEEIVDSEVSPKRQRINDEMKEKNDEMPENKDSPEEAGRYSESILDSASTVGDPQLTEQDIADILETNAEDDNITEEKAKSQTVESDEDEENFENEEEEESDDAEEEDADEIEILETTQSTLIVNTVKKSEPIELNGVEESDEVVEEMSLTWNEAIKTGKVDVPITVDSSGFDWKVFGVVPAPASMKMEATYKQIEGYRAKFLSAFKNFNNKIWKHLQLNYQNDSTFSWKMRMRKMLHDFIAQIYAESSLIAVGSTVNGCGSYNSDMDLCLCIPDSNSGYHTDRQYATKILSNLARRMRKWNSNLIKTVQFIRAKVPILKLTFHPPYDELEVDLNCNNVAGIYNSHLLHYYARIDDRFPALCLLVKHWAIKHEINDAQMGTFNSYSLILMVLHFLQSVASPPVLPNLQKLYPETFSGVSDIDRLGLFMDLPSPLPEHPPNERTIGELLIAFIDYYARFDFENLAISVSRACTFSRIKLAFKTSRSQFLGSQAGPPNLKRIKVDV</sequence>
<dbReference type="SUPFAM" id="SSF81301">
    <property type="entry name" value="Nucleotidyltransferase"/>
    <property type="match status" value="1"/>
</dbReference>
<dbReference type="CDD" id="cd05402">
    <property type="entry name" value="NT_PAP_TUTase"/>
    <property type="match status" value="1"/>
</dbReference>
<reference evidence="10" key="1">
    <citation type="submission" date="2022-11" db="UniProtKB">
        <authorList>
            <consortium name="WormBaseParasite"/>
        </authorList>
    </citation>
    <scope>IDENTIFICATION</scope>
</reference>
<dbReference type="GO" id="GO:0046872">
    <property type="term" value="F:metal ion binding"/>
    <property type="evidence" value="ECO:0007669"/>
    <property type="project" value="UniProtKB-KW"/>
</dbReference>
<feature type="compositionally biased region" description="Basic and acidic residues" evidence="6">
    <location>
        <begin position="17"/>
        <end position="47"/>
    </location>
</feature>
<dbReference type="SUPFAM" id="SSF81631">
    <property type="entry name" value="PAP/OAS1 substrate-binding domain"/>
    <property type="match status" value="1"/>
</dbReference>
<dbReference type="Pfam" id="PF03828">
    <property type="entry name" value="PAP_assoc"/>
    <property type="match status" value="1"/>
</dbReference>
<feature type="compositionally biased region" description="Acidic residues" evidence="6">
    <location>
        <begin position="68"/>
        <end position="82"/>
    </location>
</feature>
<dbReference type="PANTHER" id="PTHR12271:SF117">
    <property type="entry name" value="PAP-ASSOCIATED DOMAIN-CONTAINING PROTEIN"/>
    <property type="match status" value="1"/>
</dbReference>
<keyword evidence="5" id="KW-0460">Magnesium</keyword>
<dbReference type="Proteomes" id="UP000887540">
    <property type="component" value="Unplaced"/>
</dbReference>
<evidence type="ECO:0000313" key="9">
    <source>
        <dbReference type="Proteomes" id="UP000887540"/>
    </source>
</evidence>
<keyword evidence="4" id="KW-0479">Metal-binding</keyword>
<evidence type="ECO:0000256" key="3">
    <source>
        <dbReference type="ARBA" id="ARBA00022679"/>
    </source>
</evidence>
<dbReference type="Pfam" id="PF22600">
    <property type="entry name" value="MTPAP-like_central"/>
    <property type="match status" value="1"/>
</dbReference>
<evidence type="ECO:0000256" key="6">
    <source>
        <dbReference type="SAM" id="MobiDB-lite"/>
    </source>
</evidence>
<dbReference type="InterPro" id="IPR043519">
    <property type="entry name" value="NT_sf"/>
</dbReference>